<dbReference type="OrthoDB" id="2015280at2759"/>
<dbReference type="Pfam" id="PF03283">
    <property type="entry name" value="PAE"/>
    <property type="match status" value="1"/>
</dbReference>
<reference evidence="2" key="1">
    <citation type="submission" date="2022-07" db="EMBL/GenBank/DDBJ databases">
        <title>Genome analysis of Parmales, a sister group of diatoms, reveals the evolutionary specialization of diatoms from phago-mixotrophs to photoautotrophs.</title>
        <authorList>
            <person name="Ban H."/>
            <person name="Sato S."/>
            <person name="Yoshikawa S."/>
            <person name="Kazumasa Y."/>
            <person name="Nakamura Y."/>
            <person name="Ichinomiya M."/>
            <person name="Saitoh K."/>
            <person name="Sato N."/>
            <person name="Blanc-Mathieu R."/>
            <person name="Endo H."/>
            <person name="Kuwata A."/>
            <person name="Ogata H."/>
        </authorList>
    </citation>
    <scope>NUCLEOTIDE SEQUENCE</scope>
</reference>
<dbReference type="EMBL" id="BRXZ01001784">
    <property type="protein sequence ID" value="GMH46437.1"/>
    <property type="molecule type" value="Genomic_DNA"/>
</dbReference>
<dbReference type="InterPro" id="IPR004963">
    <property type="entry name" value="PAE/NOTUM"/>
</dbReference>
<dbReference type="AlphaFoldDB" id="A0A9W6Z1K3"/>
<sequence length="411" mass="44830">MITQLLLLLLLPLIEAMDIRRLDAYPGAQCLDGTPGAYYIEKSSSAANNKWQLFFEGGGWCYNDKDCANRALGQLGSSSDYPATIDRQGGVASSDCDINPTFCEYNSVYMKYCDGNSFSGALDGSVTVEETGQELHFRGSYILDAILEDLVKNEGMDEVEELNLSGCSAGGLSTFLHSDHVRDKVQELVGRPLSKYGSTPVSGFFLMNRQNVHDEFVMAEQMKTIFSLSNATRGVHQACIEGTPDTDQQWLCNTAPEVLKYIENPIFVLDSSFDSWQAGCIMMNKAVEYDDTPTKDMPNGNCGSAAGWEECAAGPESCDNEQIYGVTEYQGSFVRLLTGAQGYQNDHSGAFIYECFTHCAAGGDQYATIAIDGVLMKDAVDSWWNSIGASSTKSFLPKLYGLDSTNPNASC</sequence>
<keyword evidence="3" id="KW-1185">Reference proteome</keyword>
<evidence type="ECO:0000256" key="1">
    <source>
        <dbReference type="SAM" id="SignalP"/>
    </source>
</evidence>
<evidence type="ECO:0008006" key="4">
    <source>
        <dbReference type="Google" id="ProtNLM"/>
    </source>
</evidence>
<feature type="chain" id="PRO_5040899243" description="Pectin acetylesterase" evidence="1">
    <location>
        <begin position="17"/>
        <end position="411"/>
    </location>
</feature>
<dbReference type="GO" id="GO:0016787">
    <property type="term" value="F:hydrolase activity"/>
    <property type="evidence" value="ECO:0007669"/>
    <property type="project" value="InterPro"/>
</dbReference>
<evidence type="ECO:0000313" key="3">
    <source>
        <dbReference type="Proteomes" id="UP001165082"/>
    </source>
</evidence>
<dbReference type="PANTHER" id="PTHR21562">
    <property type="entry name" value="NOTUM-RELATED"/>
    <property type="match status" value="1"/>
</dbReference>
<gene>
    <name evidence="2" type="ORF">TrRE_jg8682</name>
</gene>
<accession>A0A9W6Z1K3</accession>
<organism evidence="2 3">
    <name type="scientific">Triparma retinervis</name>
    <dbReference type="NCBI Taxonomy" id="2557542"/>
    <lineage>
        <taxon>Eukaryota</taxon>
        <taxon>Sar</taxon>
        <taxon>Stramenopiles</taxon>
        <taxon>Ochrophyta</taxon>
        <taxon>Bolidophyceae</taxon>
        <taxon>Parmales</taxon>
        <taxon>Triparmaceae</taxon>
        <taxon>Triparma</taxon>
    </lineage>
</organism>
<dbReference type="PANTHER" id="PTHR21562:SF67">
    <property type="entry name" value="PECTIN ACETYLESTERASE"/>
    <property type="match status" value="1"/>
</dbReference>
<name>A0A9W6Z1K3_9STRA</name>
<feature type="signal peptide" evidence="1">
    <location>
        <begin position="1"/>
        <end position="16"/>
    </location>
</feature>
<proteinExistence type="predicted"/>
<comment type="caution">
    <text evidence="2">The sequence shown here is derived from an EMBL/GenBank/DDBJ whole genome shotgun (WGS) entry which is preliminary data.</text>
</comment>
<evidence type="ECO:0000313" key="2">
    <source>
        <dbReference type="EMBL" id="GMH46437.1"/>
    </source>
</evidence>
<dbReference type="Proteomes" id="UP001165082">
    <property type="component" value="Unassembled WGS sequence"/>
</dbReference>
<protein>
    <recommendedName>
        <fullName evidence="4">Pectin acetylesterase</fullName>
    </recommendedName>
</protein>
<keyword evidence="1" id="KW-0732">Signal</keyword>